<protein>
    <submittedName>
        <fullName evidence="2">Uncharacterized protein</fullName>
    </submittedName>
</protein>
<accession>W5TFM0</accession>
<keyword evidence="1" id="KW-1133">Transmembrane helix</keyword>
<dbReference type="AlphaFoldDB" id="W5TFM0"/>
<keyword evidence="1" id="KW-0472">Membrane</keyword>
<dbReference type="EMBL" id="CP006850">
    <property type="protein sequence ID" value="AHH17798.1"/>
    <property type="molecule type" value="Genomic_DNA"/>
</dbReference>
<dbReference type="Proteomes" id="UP000019150">
    <property type="component" value="Chromosome"/>
</dbReference>
<dbReference type="KEGG" id="nno:NONO_c30110"/>
<organism evidence="2 3">
    <name type="scientific">Nocardia nova SH22a</name>
    <dbReference type="NCBI Taxonomy" id="1415166"/>
    <lineage>
        <taxon>Bacteria</taxon>
        <taxon>Bacillati</taxon>
        <taxon>Actinomycetota</taxon>
        <taxon>Actinomycetes</taxon>
        <taxon>Mycobacteriales</taxon>
        <taxon>Nocardiaceae</taxon>
        <taxon>Nocardia</taxon>
    </lineage>
</organism>
<dbReference type="HOGENOM" id="CLU_220768_0_0_11"/>
<evidence type="ECO:0000313" key="2">
    <source>
        <dbReference type="EMBL" id="AHH17798.1"/>
    </source>
</evidence>
<feature type="transmembrane region" description="Helical" evidence="1">
    <location>
        <begin position="6"/>
        <end position="25"/>
    </location>
</feature>
<reference evidence="2 3" key="1">
    <citation type="journal article" date="2014" name="Appl. Environ. Microbiol.">
        <title>Insights into the Microbial Degradation of Rubber and Gutta-Percha by Analysis of the Complete Genome of Nocardia nova SH22a.</title>
        <authorList>
            <person name="Luo Q."/>
            <person name="Hiessl S."/>
            <person name="Poehlein A."/>
            <person name="Daniel R."/>
            <person name="Steinbuchel A."/>
        </authorList>
    </citation>
    <scope>NUCLEOTIDE SEQUENCE [LARGE SCALE GENOMIC DNA]</scope>
    <source>
        <strain evidence="2">SH22a</strain>
    </source>
</reference>
<evidence type="ECO:0000313" key="3">
    <source>
        <dbReference type="Proteomes" id="UP000019150"/>
    </source>
</evidence>
<name>W5TFM0_9NOCA</name>
<sequence length="32" mass="3801">MWQEIVRLAVAWGGVLLITAFWYWVMKNIGTF</sequence>
<proteinExistence type="predicted"/>
<keyword evidence="1" id="KW-0812">Transmembrane</keyword>
<keyword evidence="3" id="KW-1185">Reference proteome</keyword>
<dbReference type="STRING" id="1415166.NONO_c30110"/>
<evidence type="ECO:0000256" key="1">
    <source>
        <dbReference type="SAM" id="Phobius"/>
    </source>
</evidence>
<gene>
    <name evidence="2" type="ORF">NONO_c30110</name>
</gene>